<comment type="caution">
    <text evidence="2">The sequence shown here is derived from an EMBL/GenBank/DDBJ whole genome shotgun (WGS) entry which is preliminary data.</text>
</comment>
<dbReference type="EMBL" id="DSBW01000179">
    <property type="protein sequence ID" value="HED31624.1"/>
    <property type="molecule type" value="Genomic_DNA"/>
</dbReference>
<gene>
    <name evidence="2" type="ORF">ENN50_08125</name>
</gene>
<keyword evidence="1" id="KW-0472">Membrane</keyword>
<proteinExistence type="predicted"/>
<sequence length="339" mass="37857">MQKKLLFLVRYSMVLALCFLLIILFNQLYTFASILESIHPALGYTALLAGSSSILYLAVISYRLWQPRKLPKMPDNESSPEYQRYVSSLGETLPVHPKHPKPDAAPRDARWTTTNLKLLEVDALGQIKEIATKNFFLGAFAQNTSYGTTTSMLNNLKLVWRIYRIHQKNQHIKGYLDLCRFTYEALPLSDFSKEELPTHIKPVIQSAFSNTLASLLPGGNLLTPFFMNLFLAGATNTYLTCLSGIISLRRSQALTAEETSEIVQQSKFEASFMLKEIVRDCNPILSVTVSKAVKNAGVDSLDSVQSAAEKGNLAQDIVSHLAHSLKTILRENVTVEKGK</sequence>
<evidence type="ECO:0000256" key="1">
    <source>
        <dbReference type="SAM" id="Phobius"/>
    </source>
</evidence>
<dbReference type="AlphaFoldDB" id="A0A831STH3"/>
<evidence type="ECO:0000313" key="2">
    <source>
        <dbReference type="EMBL" id="HED31624.1"/>
    </source>
</evidence>
<evidence type="ECO:0008006" key="3">
    <source>
        <dbReference type="Google" id="ProtNLM"/>
    </source>
</evidence>
<feature type="transmembrane region" description="Helical" evidence="1">
    <location>
        <begin position="42"/>
        <end position="65"/>
    </location>
</feature>
<keyword evidence="1" id="KW-0812">Transmembrane</keyword>
<name>A0A831STH3_PROAE</name>
<accession>A0A831STH3</accession>
<organism evidence="2">
    <name type="scientific">Prosthecochloris aestuarii</name>
    <dbReference type="NCBI Taxonomy" id="1102"/>
    <lineage>
        <taxon>Bacteria</taxon>
        <taxon>Pseudomonadati</taxon>
        <taxon>Chlorobiota</taxon>
        <taxon>Chlorobiia</taxon>
        <taxon>Chlorobiales</taxon>
        <taxon>Chlorobiaceae</taxon>
        <taxon>Prosthecochloris</taxon>
    </lineage>
</organism>
<dbReference type="Proteomes" id="UP000886335">
    <property type="component" value="Unassembled WGS sequence"/>
</dbReference>
<keyword evidence="1" id="KW-1133">Transmembrane helix</keyword>
<reference evidence="2" key="1">
    <citation type="journal article" date="2020" name="mSystems">
        <title>Genome- and Community-Level Interaction Insights into Carbon Utilization and Element Cycling Functions of Hydrothermarchaeota in Hydrothermal Sediment.</title>
        <authorList>
            <person name="Zhou Z."/>
            <person name="Liu Y."/>
            <person name="Xu W."/>
            <person name="Pan J."/>
            <person name="Luo Z.H."/>
            <person name="Li M."/>
        </authorList>
    </citation>
    <scope>NUCLEOTIDE SEQUENCE [LARGE SCALE GENOMIC DNA]</scope>
    <source>
        <strain evidence="2">SpSt-1181</strain>
    </source>
</reference>
<protein>
    <recommendedName>
        <fullName evidence="3">DUF697 domain-containing protein</fullName>
    </recommendedName>
</protein>